<evidence type="ECO:0000256" key="6">
    <source>
        <dbReference type="SAM" id="Phobius"/>
    </source>
</evidence>
<name>A0ABY1N6P4_9HYPH</name>
<proteinExistence type="predicted"/>
<dbReference type="EMBL" id="FXTT01000001">
    <property type="protein sequence ID" value="SMP01912.1"/>
    <property type="molecule type" value="Genomic_DNA"/>
</dbReference>
<dbReference type="RefSeq" id="WP_283404357.1">
    <property type="nucleotide sequence ID" value="NZ_BAAAEA010000001.1"/>
</dbReference>
<sequence length="207" mass="22466">MPAATPVAANTQKHSALEDLQGLSFGVFTCSLGVVFLSQLGFLTGQSAGLALLLSYVLDMNFGLIFFLVNLPFYWFTYKKLGLEFTIKSALCVTAMAVTVDLLRDIIVFEALNPLVGTLAFGALAGVGILACIRHKSSLGGMTALALTIQDATGFKAGYVQQIADVLIFTAALFLFPFEIVLWSIFGSLILNFFIAVNHRRDRYIVH</sequence>
<comment type="subcellular location">
    <subcellularLocation>
        <location evidence="1">Cell membrane</location>
        <topology evidence="1">Multi-pass membrane protein</topology>
    </subcellularLocation>
</comment>
<dbReference type="Proteomes" id="UP001157914">
    <property type="component" value="Unassembled WGS sequence"/>
</dbReference>
<dbReference type="InterPro" id="IPR051461">
    <property type="entry name" value="UPF0750_membrane"/>
</dbReference>
<dbReference type="PANTHER" id="PTHR33545:SF5">
    <property type="entry name" value="UPF0750 MEMBRANE PROTEIN YITT"/>
    <property type="match status" value="1"/>
</dbReference>
<gene>
    <name evidence="7" type="ORF">SAMN06265374_0406</name>
</gene>
<keyword evidence="5 6" id="KW-0472">Membrane</keyword>
<dbReference type="InterPro" id="IPR003740">
    <property type="entry name" value="YitT"/>
</dbReference>
<feature type="transmembrane region" description="Helical" evidence="6">
    <location>
        <begin position="154"/>
        <end position="174"/>
    </location>
</feature>
<protein>
    <submittedName>
        <fullName evidence="7">Uncharacterized 5xTM membrane BCR, YitT family COG1284</fullName>
    </submittedName>
</protein>
<keyword evidence="4 6" id="KW-1133">Transmembrane helix</keyword>
<feature type="transmembrane region" description="Helical" evidence="6">
    <location>
        <begin position="48"/>
        <end position="73"/>
    </location>
</feature>
<feature type="transmembrane region" description="Helical" evidence="6">
    <location>
        <begin position="22"/>
        <end position="42"/>
    </location>
</feature>
<keyword evidence="8" id="KW-1185">Reference proteome</keyword>
<dbReference type="Pfam" id="PF02588">
    <property type="entry name" value="YitT_membrane"/>
    <property type="match status" value="1"/>
</dbReference>
<organism evidence="7 8">
    <name type="scientific">Roseibium denhamense</name>
    <dbReference type="NCBI Taxonomy" id="76305"/>
    <lineage>
        <taxon>Bacteria</taxon>
        <taxon>Pseudomonadati</taxon>
        <taxon>Pseudomonadota</taxon>
        <taxon>Alphaproteobacteria</taxon>
        <taxon>Hyphomicrobiales</taxon>
        <taxon>Stappiaceae</taxon>
        <taxon>Roseibium</taxon>
    </lineage>
</organism>
<feature type="transmembrane region" description="Helical" evidence="6">
    <location>
        <begin position="180"/>
        <end position="197"/>
    </location>
</feature>
<dbReference type="PANTHER" id="PTHR33545">
    <property type="entry name" value="UPF0750 MEMBRANE PROTEIN YITT-RELATED"/>
    <property type="match status" value="1"/>
</dbReference>
<feature type="transmembrane region" description="Helical" evidence="6">
    <location>
        <begin position="85"/>
        <end position="103"/>
    </location>
</feature>
<keyword evidence="2" id="KW-1003">Cell membrane</keyword>
<accession>A0ABY1N6P4</accession>
<feature type="transmembrane region" description="Helical" evidence="6">
    <location>
        <begin position="115"/>
        <end position="133"/>
    </location>
</feature>
<keyword evidence="3 6" id="KW-0812">Transmembrane</keyword>
<reference evidence="7 8" key="1">
    <citation type="submission" date="2017-05" db="EMBL/GenBank/DDBJ databases">
        <authorList>
            <person name="Varghese N."/>
            <person name="Submissions S."/>
        </authorList>
    </citation>
    <scope>NUCLEOTIDE SEQUENCE [LARGE SCALE GENOMIC DNA]</scope>
    <source>
        <strain evidence="7 8">DSM 15949</strain>
    </source>
</reference>
<evidence type="ECO:0000256" key="3">
    <source>
        <dbReference type="ARBA" id="ARBA00022692"/>
    </source>
</evidence>
<evidence type="ECO:0000256" key="1">
    <source>
        <dbReference type="ARBA" id="ARBA00004651"/>
    </source>
</evidence>
<comment type="caution">
    <text evidence="7">The sequence shown here is derived from an EMBL/GenBank/DDBJ whole genome shotgun (WGS) entry which is preliminary data.</text>
</comment>
<evidence type="ECO:0000256" key="4">
    <source>
        <dbReference type="ARBA" id="ARBA00022989"/>
    </source>
</evidence>
<evidence type="ECO:0000313" key="7">
    <source>
        <dbReference type="EMBL" id="SMP01912.1"/>
    </source>
</evidence>
<evidence type="ECO:0000313" key="8">
    <source>
        <dbReference type="Proteomes" id="UP001157914"/>
    </source>
</evidence>
<evidence type="ECO:0000256" key="2">
    <source>
        <dbReference type="ARBA" id="ARBA00022475"/>
    </source>
</evidence>
<evidence type="ECO:0000256" key="5">
    <source>
        <dbReference type="ARBA" id="ARBA00023136"/>
    </source>
</evidence>